<dbReference type="AlphaFoldDB" id="A0A3B1B2T8"/>
<evidence type="ECO:0000313" key="1">
    <source>
        <dbReference type="EMBL" id="VAX06334.1"/>
    </source>
</evidence>
<reference evidence="1" key="1">
    <citation type="submission" date="2018-06" db="EMBL/GenBank/DDBJ databases">
        <authorList>
            <person name="Zhirakovskaya E."/>
        </authorList>
    </citation>
    <scope>NUCLEOTIDE SEQUENCE</scope>
</reference>
<proteinExistence type="predicted"/>
<name>A0A3B1B2T8_9ZZZZ</name>
<dbReference type="EMBL" id="UOFW01000162">
    <property type="protein sequence ID" value="VAX06334.1"/>
    <property type="molecule type" value="Genomic_DNA"/>
</dbReference>
<protein>
    <submittedName>
        <fullName evidence="1">Uncharacterized protein</fullName>
    </submittedName>
</protein>
<organism evidence="1">
    <name type="scientific">hydrothermal vent metagenome</name>
    <dbReference type="NCBI Taxonomy" id="652676"/>
    <lineage>
        <taxon>unclassified sequences</taxon>
        <taxon>metagenomes</taxon>
        <taxon>ecological metagenomes</taxon>
    </lineage>
</organism>
<gene>
    <name evidence="1" type="ORF">MNBD_ALPHA03-133</name>
</gene>
<sequence length="196" mass="22809">MYRQKFLEKMLILLMFSGLIIGGSIYPSISFSASSSVSGEPLRIVIRPRKEKQEIKPLISPEVQRNIDNSLLKFDWRDIFKGQFLSGYEDTESFQDFGYSTNAMIGKTLRDKERRSDDPDNMLYLKEYRGRQLYSGAPLVIIQPMREIKQGCKDQISGTCGFKRHGQFWLKFGLRELDMSRDRFDRSLVNLIKSLD</sequence>
<accession>A0A3B1B2T8</accession>